<comment type="caution">
    <text evidence="1">The sequence shown here is derived from an EMBL/GenBank/DDBJ whole genome shotgun (WGS) entry which is preliminary data.</text>
</comment>
<accession>A0A0F9ULV2</accession>
<proteinExistence type="predicted"/>
<sequence length="394" mass="42891">MAIIDTTTRLDTFSFPGIRRAFYTQGKHWVFYCDATAVVYKTSADGSTWSGSTTVFTPTSSQFFGGIYWAIYFDGVYIHYTRFDTPGGTLTLSYRRGTPSGDGTISWSAVEQVVETGKFYDALQVIKDSEGYPWVSAFGADRIDIIKSDTNDGTWSTQTGFPYEPIASNHHGSFLTPLGGGDVYVVYLRGAFNDVVGRLWDGGTDSWGGQETITTKDPETYHRASIASYGDIVYFTFLQENEDIYFEERSAGGSWSETLIYNGTTNTISPTICVVGTGGDLRIVWAGDPAVGHFYYKKRVSGTWDVSATDWIDASGSTLVGNNNYSIFFEEYSTVMGLVYVVGAGSPYDIIYEFLGTPPPIGWAGGDVNGVAIANIAKINGVALADITKVNGVA</sequence>
<dbReference type="AlphaFoldDB" id="A0A0F9ULV2"/>
<evidence type="ECO:0000313" key="1">
    <source>
        <dbReference type="EMBL" id="KKN62191.1"/>
    </source>
</evidence>
<evidence type="ECO:0008006" key="2">
    <source>
        <dbReference type="Google" id="ProtNLM"/>
    </source>
</evidence>
<dbReference type="EMBL" id="LAZR01000633">
    <property type="protein sequence ID" value="KKN62191.1"/>
    <property type="molecule type" value="Genomic_DNA"/>
</dbReference>
<protein>
    <recommendedName>
        <fullName evidence="2">Exo-alpha-sialidase</fullName>
    </recommendedName>
</protein>
<name>A0A0F9ULV2_9ZZZZ</name>
<organism evidence="1">
    <name type="scientific">marine sediment metagenome</name>
    <dbReference type="NCBI Taxonomy" id="412755"/>
    <lineage>
        <taxon>unclassified sequences</taxon>
        <taxon>metagenomes</taxon>
        <taxon>ecological metagenomes</taxon>
    </lineage>
</organism>
<gene>
    <name evidence="1" type="ORF">LCGC14_0514700</name>
</gene>
<reference evidence="1" key="1">
    <citation type="journal article" date="2015" name="Nature">
        <title>Complex archaea that bridge the gap between prokaryotes and eukaryotes.</title>
        <authorList>
            <person name="Spang A."/>
            <person name="Saw J.H."/>
            <person name="Jorgensen S.L."/>
            <person name="Zaremba-Niedzwiedzka K."/>
            <person name="Martijn J."/>
            <person name="Lind A.E."/>
            <person name="van Eijk R."/>
            <person name="Schleper C."/>
            <person name="Guy L."/>
            <person name="Ettema T.J."/>
        </authorList>
    </citation>
    <scope>NUCLEOTIDE SEQUENCE</scope>
</reference>